<dbReference type="Proteomes" id="UP001209570">
    <property type="component" value="Unassembled WGS sequence"/>
</dbReference>
<reference evidence="1" key="1">
    <citation type="submission" date="2021-12" db="EMBL/GenBank/DDBJ databases">
        <title>Prjna785345.</title>
        <authorList>
            <person name="Rujirawat T."/>
            <person name="Krajaejun T."/>
        </authorList>
    </citation>
    <scope>NUCLEOTIDE SEQUENCE</scope>
    <source>
        <strain evidence="1">Pi057C3</strain>
    </source>
</reference>
<gene>
    <name evidence="1" type="ORF">P43SY_002691</name>
</gene>
<keyword evidence="2" id="KW-1185">Reference proteome</keyword>
<proteinExistence type="predicted"/>
<comment type="caution">
    <text evidence="1">The sequence shown here is derived from an EMBL/GenBank/DDBJ whole genome shotgun (WGS) entry which is preliminary data.</text>
</comment>
<dbReference type="GO" id="GO:0045271">
    <property type="term" value="C:respiratory chain complex I"/>
    <property type="evidence" value="ECO:0007669"/>
    <property type="project" value="InterPro"/>
</dbReference>
<dbReference type="EMBL" id="JAKCXM010000001">
    <property type="protein sequence ID" value="KAJ0410359.1"/>
    <property type="molecule type" value="Genomic_DNA"/>
</dbReference>
<dbReference type="PANTHER" id="PTHR36987">
    <property type="entry name" value="NADH DEHYDROGENASE [UBIQUINONE] 1 BETA SUBCOMPLEX SUBUNIT 2-LIKE"/>
    <property type="match status" value="1"/>
</dbReference>
<dbReference type="GO" id="GO:0005743">
    <property type="term" value="C:mitochondrial inner membrane"/>
    <property type="evidence" value="ECO:0007669"/>
    <property type="project" value="InterPro"/>
</dbReference>
<evidence type="ECO:0008006" key="3">
    <source>
        <dbReference type="Google" id="ProtNLM"/>
    </source>
</evidence>
<evidence type="ECO:0000313" key="1">
    <source>
        <dbReference type="EMBL" id="KAJ0410359.1"/>
    </source>
</evidence>
<evidence type="ECO:0000313" key="2">
    <source>
        <dbReference type="Proteomes" id="UP001209570"/>
    </source>
</evidence>
<dbReference type="PANTHER" id="PTHR36987:SF1">
    <property type="entry name" value="NADH DEHYDROGENASE [UBIQUINONE] 1 BETA SUBCOMPLEX SUBUNIT 2"/>
    <property type="match status" value="1"/>
</dbReference>
<organism evidence="1 2">
    <name type="scientific">Pythium insidiosum</name>
    <name type="common">Pythiosis disease agent</name>
    <dbReference type="NCBI Taxonomy" id="114742"/>
    <lineage>
        <taxon>Eukaryota</taxon>
        <taxon>Sar</taxon>
        <taxon>Stramenopiles</taxon>
        <taxon>Oomycota</taxon>
        <taxon>Peronosporomycetes</taxon>
        <taxon>Pythiales</taxon>
        <taxon>Pythiaceae</taxon>
        <taxon>Pythium</taxon>
    </lineage>
</organism>
<accession>A0AAD5LTX3</accession>
<dbReference type="InterPro" id="IPR044980">
    <property type="entry name" value="NDUFB2_plant/fungi"/>
</dbReference>
<protein>
    <recommendedName>
        <fullName evidence="3">NADH dehydrogenase [ubiquinone] 1 beta subcomplex subunit 2</fullName>
    </recommendedName>
</protein>
<dbReference type="AlphaFoldDB" id="A0AAD5LTX3"/>
<sequence>MIFTSMRRAVARSTAVSGRRFMGGGGHSHGHAKDYPFGMHFHVSPVHKNLALAYGTMLWLWIFWRAKQDGKVVLGLEHPWDHHGHGDDHHHDGHHGAVAHGKFKYERTEVGERPTLVQAEEEEDDE</sequence>
<name>A0AAD5LTX3_PYTIN</name>